<protein>
    <submittedName>
        <fullName evidence="2">Uncharacterized protein</fullName>
    </submittedName>
</protein>
<sequence length="53" mass="6207">SPFRIADHWPERTEICTAPLIDILCMEKQRYNRFGGRESNLNIRNNITSSIDN</sequence>
<evidence type="ECO:0000313" key="2">
    <source>
        <dbReference type="WBParaSite" id="PgR039_g023_t02"/>
    </source>
</evidence>
<proteinExistence type="predicted"/>
<reference evidence="2" key="1">
    <citation type="submission" date="2022-11" db="UniProtKB">
        <authorList>
            <consortium name="WormBaseParasite"/>
        </authorList>
    </citation>
    <scope>IDENTIFICATION</scope>
</reference>
<keyword evidence="1" id="KW-1185">Reference proteome</keyword>
<accession>A0A915BGA1</accession>
<dbReference type="AlphaFoldDB" id="A0A915BGA1"/>
<evidence type="ECO:0000313" key="1">
    <source>
        <dbReference type="Proteomes" id="UP000887569"/>
    </source>
</evidence>
<name>A0A915BGA1_PARUN</name>
<dbReference type="WBParaSite" id="PgR039_g023_t02">
    <property type="protein sequence ID" value="PgR039_g023_t02"/>
    <property type="gene ID" value="PgR039_g023"/>
</dbReference>
<dbReference type="Proteomes" id="UP000887569">
    <property type="component" value="Unplaced"/>
</dbReference>
<organism evidence="1 2">
    <name type="scientific">Parascaris univalens</name>
    <name type="common">Nematode worm</name>
    <dbReference type="NCBI Taxonomy" id="6257"/>
    <lineage>
        <taxon>Eukaryota</taxon>
        <taxon>Metazoa</taxon>
        <taxon>Ecdysozoa</taxon>
        <taxon>Nematoda</taxon>
        <taxon>Chromadorea</taxon>
        <taxon>Rhabditida</taxon>
        <taxon>Spirurina</taxon>
        <taxon>Ascaridomorpha</taxon>
        <taxon>Ascaridoidea</taxon>
        <taxon>Ascarididae</taxon>
        <taxon>Parascaris</taxon>
    </lineage>
</organism>